<evidence type="ECO:0000313" key="8">
    <source>
        <dbReference type="Proteomes" id="UP001202479"/>
    </source>
</evidence>
<keyword evidence="4" id="KW-0539">Nucleus</keyword>
<feature type="compositionally biased region" description="Basic and acidic residues" evidence="5">
    <location>
        <begin position="294"/>
        <end position="303"/>
    </location>
</feature>
<sequence length="342" mass="40109">MMEDSFNFSLLRISIAQILKAHGVDKCKPSLLNIVTDIYIEFFTRLVQESIKCSHLRISSNEPELQDVMQSMINIGFIKARFPLRIHDEYFKEDEEYNTKSVNSFRDWVFKSFGFSVASKLNQVPQGLVNGLVEKRKLDLDDAAETEAEKRRRKHKERQEFYNQLKLNDDQQKQAEEDLRKREEEEEKEKERDNVRSEVIESQSEQDKQQLKNMKWLNYLLEKDLKLGHDLKFFNANEFIAGEFLKFQNNKEVHPMAGDSTSNSGFSDKDDYYLVSEIPKHQFSEEDETSTVAKAKEKEKESEGTVNEKIIADEAVVREYLPYKLKYPDALLSDTIERSNTD</sequence>
<evidence type="ECO:0000256" key="5">
    <source>
        <dbReference type="SAM" id="MobiDB-lite"/>
    </source>
</evidence>
<evidence type="ECO:0000313" key="7">
    <source>
        <dbReference type="EMBL" id="KAI3403779.1"/>
    </source>
</evidence>
<name>A0AAI9SW19_9ASCO</name>
<keyword evidence="2" id="KW-0805">Transcription regulation</keyword>
<dbReference type="GO" id="GO:0046982">
    <property type="term" value="F:protein heterodimerization activity"/>
    <property type="evidence" value="ECO:0007669"/>
    <property type="project" value="InterPro"/>
</dbReference>
<evidence type="ECO:0000256" key="1">
    <source>
        <dbReference type="ARBA" id="ARBA00004123"/>
    </source>
</evidence>
<keyword evidence="3" id="KW-0804">Transcription</keyword>
<gene>
    <name evidence="7" type="ORF">KGF56_003414</name>
</gene>
<dbReference type="InterPro" id="IPR009072">
    <property type="entry name" value="Histone-fold"/>
</dbReference>
<dbReference type="Proteomes" id="UP001202479">
    <property type="component" value="Unassembled WGS sequence"/>
</dbReference>
<protein>
    <recommendedName>
        <fullName evidence="6">Bromodomain associated domain-containing protein</fullName>
    </recommendedName>
</protein>
<feature type="region of interest" description="Disordered" evidence="5">
    <location>
        <begin position="148"/>
        <end position="207"/>
    </location>
</feature>
<organism evidence="7 8">
    <name type="scientific">Candida oxycetoniae</name>
    <dbReference type="NCBI Taxonomy" id="497107"/>
    <lineage>
        <taxon>Eukaryota</taxon>
        <taxon>Fungi</taxon>
        <taxon>Dikarya</taxon>
        <taxon>Ascomycota</taxon>
        <taxon>Saccharomycotina</taxon>
        <taxon>Pichiomycetes</taxon>
        <taxon>Debaryomycetaceae</taxon>
        <taxon>Candida/Lodderomyces clade</taxon>
        <taxon>Candida</taxon>
    </lineage>
</organism>
<dbReference type="GeneID" id="73381029"/>
<evidence type="ECO:0000256" key="2">
    <source>
        <dbReference type="ARBA" id="ARBA00023015"/>
    </source>
</evidence>
<proteinExistence type="predicted"/>
<dbReference type="GO" id="GO:0005634">
    <property type="term" value="C:nucleus"/>
    <property type="evidence" value="ECO:0007669"/>
    <property type="project" value="UniProtKB-SubCell"/>
</dbReference>
<dbReference type="SMART" id="SM00576">
    <property type="entry name" value="BTP"/>
    <property type="match status" value="1"/>
</dbReference>
<keyword evidence="8" id="KW-1185">Reference proteome</keyword>
<accession>A0AAI9SW19</accession>
<dbReference type="Gene3D" id="1.10.20.10">
    <property type="entry name" value="Histone, subunit A"/>
    <property type="match status" value="1"/>
</dbReference>
<comment type="caution">
    <text evidence="7">The sequence shown here is derived from an EMBL/GenBank/DDBJ whole genome shotgun (WGS) entry which is preliminary data.</text>
</comment>
<evidence type="ECO:0000256" key="4">
    <source>
        <dbReference type="ARBA" id="ARBA00023242"/>
    </source>
</evidence>
<dbReference type="CDD" id="cd00076">
    <property type="entry name" value="HFD_SF"/>
    <property type="match status" value="1"/>
</dbReference>
<dbReference type="AlphaFoldDB" id="A0AAI9SW19"/>
<feature type="compositionally biased region" description="Basic and acidic residues" evidence="5">
    <location>
        <begin position="167"/>
        <end position="207"/>
    </location>
</feature>
<dbReference type="Pfam" id="PF07524">
    <property type="entry name" value="Bromo_TP"/>
    <property type="match status" value="1"/>
</dbReference>
<dbReference type="EMBL" id="JAHUZD010000120">
    <property type="protein sequence ID" value="KAI3403779.1"/>
    <property type="molecule type" value="Genomic_DNA"/>
</dbReference>
<dbReference type="RefSeq" id="XP_049179526.1">
    <property type="nucleotide sequence ID" value="XM_049324745.1"/>
</dbReference>
<reference evidence="7" key="1">
    <citation type="journal article" date="2022" name="DNA Res.">
        <title>Genome analysis of five recently described species of the CUG-Ser clade uncovers Candida theae as a new hybrid lineage with pathogenic potential in the Candida parapsilosis species complex.</title>
        <authorList>
            <person name="Mixao V."/>
            <person name="Del Olmo V."/>
            <person name="Hegedusova E."/>
            <person name="Saus E."/>
            <person name="Pryszcz L."/>
            <person name="Cillingova A."/>
            <person name="Nosek J."/>
            <person name="Gabaldon T."/>
        </authorList>
    </citation>
    <scope>NUCLEOTIDE SEQUENCE</scope>
    <source>
        <strain evidence="7">CBS 10844</strain>
    </source>
</reference>
<feature type="domain" description="Bromodomain associated" evidence="6">
    <location>
        <begin position="4"/>
        <end position="81"/>
    </location>
</feature>
<feature type="region of interest" description="Disordered" evidence="5">
    <location>
        <begin position="284"/>
        <end position="305"/>
    </location>
</feature>
<evidence type="ECO:0000259" key="6">
    <source>
        <dbReference type="SMART" id="SM00576"/>
    </source>
</evidence>
<comment type="subcellular location">
    <subcellularLocation>
        <location evidence="1">Nucleus</location>
    </subcellularLocation>
</comment>
<evidence type="ECO:0000256" key="3">
    <source>
        <dbReference type="ARBA" id="ARBA00023163"/>
    </source>
</evidence>
<dbReference type="InterPro" id="IPR006565">
    <property type="entry name" value="BTP"/>
</dbReference>